<dbReference type="EMBL" id="BLLK01000022">
    <property type="protein sequence ID" value="GFH46867.1"/>
    <property type="molecule type" value="Genomic_DNA"/>
</dbReference>
<sequence>MPFENENCRIHIDTVTENLISNYDSIIQDPNTFTEEINLTIRNDVEARIGDFLNELEYSYEEDDMEIHQERDYLMIDKVKQIFLKVVEEDLHHYIDRALSSMHKHESEKVNRIRQAYDEKLNQCRISNLLERKQEVKKSQGEIYDTSEQMKNLYMQEIASARLKIQELQAMQDIQEQSLRTSRELLKETQTNLMKVEEQYYDYQQTSEQRQKEMEALLDFKRKQEVWAHFKIVSLKKKTALALKEQSRKKLQLVAKEKEIYQLQSKLQTSIDIRDGLSKAFEKRASIRGHDVSIKRQISSRASARPVSNCKTRNSVFNDVCIQTNLQRKSETQSVGLDSAPFYHDILKKLQQEIDSLLNENKVSKKNFQRALKQNEAFKNIFSGNILPLALASRKTISVQDLELVDDCFTNQIKEDKRNPNYCLIASDSKTSLSNYTKLMNLNVVGKHVA</sequence>
<dbReference type="AlphaFoldDB" id="A0AAD3CIV9"/>
<protein>
    <submittedName>
        <fullName evidence="2">Uncharacterized protein</fullName>
    </submittedName>
</protein>
<proteinExistence type="predicted"/>
<evidence type="ECO:0000313" key="3">
    <source>
        <dbReference type="Proteomes" id="UP001054902"/>
    </source>
</evidence>
<accession>A0AAD3CIV9</accession>
<dbReference type="Proteomes" id="UP001054902">
    <property type="component" value="Unassembled WGS sequence"/>
</dbReference>
<reference evidence="2 3" key="1">
    <citation type="journal article" date="2021" name="Sci. Rep.">
        <title>The genome of the diatom Chaetoceros tenuissimus carries an ancient integrated fragment of an extant virus.</title>
        <authorList>
            <person name="Hongo Y."/>
            <person name="Kimura K."/>
            <person name="Takaki Y."/>
            <person name="Yoshida Y."/>
            <person name="Baba S."/>
            <person name="Kobayashi G."/>
            <person name="Nagasaki K."/>
            <person name="Hano T."/>
            <person name="Tomaru Y."/>
        </authorList>
    </citation>
    <scope>NUCLEOTIDE SEQUENCE [LARGE SCALE GENOMIC DNA]</scope>
    <source>
        <strain evidence="2 3">NIES-3715</strain>
    </source>
</reference>
<feature type="coiled-coil region" evidence="1">
    <location>
        <begin position="151"/>
        <end position="206"/>
    </location>
</feature>
<evidence type="ECO:0000256" key="1">
    <source>
        <dbReference type="SAM" id="Coils"/>
    </source>
</evidence>
<organism evidence="2 3">
    <name type="scientific">Chaetoceros tenuissimus</name>
    <dbReference type="NCBI Taxonomy" id="426638"/>
    <lineage>
        <taxon>Eukaryota</taxon>
        <taxon>Sar</taxon>
        <taxon>Stramenopiles</taxon>
        <taxon>Ochrophyta</taxon>
        <taxon>Bacillariophyta</taxon>
        <taxon>Coscinodiscophyceae</taxon>
        <taxon>Chaetocerotophycidae</taxon>
        <taxon>Chaetocerotales</taxon>
        <taxon>Chaetocerotaceae</taxon>
        <taxon>Chaetoceros</taxon>
    </lineage>
</organism>
<keyword evidence="3" id="KW-1185">Reference proteome</keyword>
<evidence type="ECO:0000313" key="2">
    <source>
        <dbReference type="EMBL" id="GFH46867.1"/>
    </source>
</evidence>
<name>A0AAD3CIV9_9STRA</name>
<keyword evidence="1" id="KW-0175">Coiled coil</keyword>
<gene>
    <name evidence="2" type="ORF">CTEN210_03341</name>
</gene>
<comment type="caution">
    <text evidence="2">The sequence shown here is derived from an EMBL/GenBank/DDBJ whole genome shotgun (WGS) entry which is preliminary data.</text>
</comment>